<dbReference type="AlphaFoldDB" id="A0A9D9ND21"/>
<keyword evidence="2" id="KW-0067">ATP-binding</keyword>
<gene>
    <name evidence="2" type="ORF">IAA72_06025</name>
</gene>
<reference evidence="2" key="2">
    <citation type="journal article" date="2021" name="PeerJ">
        <title>Extensive microbial diversity within the chicken gut microbiome revealed by metagenomics and culture.</title>
        <authorList>
            <person name="Gilroy R."/>
            <person name="Ravi A."/>
            <person name="Getino M."/>
            <person name="Pursley I."/>
            <person name="Horton D.L."/>
            <person name="Alikhan N.F."/>
            <person name="Baker D."/>
            <person name="Gharbi K."/>
            <person name="Hall N."/>
            <person name="Watson M."/>
            <person name="Adriaenssens E.M."/>
            <person name="Foster-Nyarko E."/>
            <person name="Jarju S."/>
            <person name="Secka A."/>
            <person name="Antonio M."/>
            <person name="Oren A."/>
            <person name="Chaudhuri R.R."/>
            <person name="La Ragione R."/>
            <person name="Hildebrand F."/>
            <person name="Pallen M.J."/>
        </authorList>
    </citation>
    <scope>NUCLEOTIDE SEQUENCE</scope>
    <source>
        <strain evidence="2">14700</strain>
    </source>
</reference>
<organism evidence="2 3">
    <name type="scientific">Candidatus Ornithospirochaeta stercoravium</name>
    <dbReference type="NCBI Taxonomy" id="2840897"/>
    <lineage>
        <taxon>Bacteria</taxon>
        <taxon>Pseudomonadati</taxon>
        <taxon>Spirochaetota</taxon>
        <taxon>Spirochaetia</taxon>
        <taxon>Spirochaetales</taxon>
        <taxon>Spirochaetaceae</taxon>
        <taxon>Spirochaetaceae incertae sedis</taxon>
        <taxon>Candidatus Ornithospirochaeta</taxon>
    </lineage>
</organism>
<keyword evidence="2" id="KW-0378">Hydrolase</keyword>
<sequence>MKRELPFGFEKILSENRESAVRAVNDDEGAFLSALYLSEGKIIEPSYLIAMTERGMAEEDKEGIYHVTEEGMAAVSLYPLLGRNDERNPYPEAFFPSILSFAASSEIPSGQNHYSKSFSSDFFTSIFPAFSKDRIRDAAMLAVKRLIELSVIKEKASGLSISLPEAERFMSLSEYERLALVIFPECTHDRDKLGKAALFIYLVSRISGIRKEDAEGKLTQIAAIAGIAPYDEELLYTMNIIEDNENTVSGLQIPEKSSEITVSSDFTISYTGAMPGDIYLYAVPEKCSTASEWKITKQSAKAAFSMNLSDKDIIGKLREISSFDLPETIGQRLSAWYESYSSIRAERALLLYTDERNSRIIDALPTMQMHIVSKLSPNIFLMKAETEMHWRRALENAGFDMLGPTEGPEMITSPGPEITEIPSPVFKAPKISEEREIPFCPGKIKSLMDSSDTKLRKALILSGFITSEEQPTPYVEMINGLYYQEKLRAVHQGETKKVYLESVDGDVTIGRPERTEDPDIFLVCGKSIRISKVWKVAVLPASVRDWDEDPSDNAAWNK</sequence>
<feature type="domain" description="Helicase XPB/Ssl2 N-terminal" evidence="1">
    <location>
        <begin position="278"/>
        <end position="351"/>
    </location>
</feature>
<dbReference type="EMBL" id="JADIMF010000093">
    <property type="protein sequence ID" value="MBO8469322.1"/>
    <property type="molecule type" value="Genomic_DNA"/>
</dbReference>
<proteinExistence type="predicted"/>
<dbReference type="Proteomes" id="UP000810292">
    <property type="component" value="Unassembled WGS sequence"/>
</dbReference>
<keyword evidence="2" id="KW-0347">Helicase</keyword>
<dbReference type="Pfam" id="PF13625">
    <property type="entry name" value="Helicase_C_3"/>
    <property type="match status" value="1"/>
</dbReference>
<evidence type="ECO:0000313" key="2">
    <source>
        <dbReference type="EMBL" id="MBO8469322.1"/>
    </source>
</evidence>
<evidence type="ECO:0000259" key="1">
    <source>
        <dbReference type="Pfam" id="PF13625"/>
    </source>
</evidence>
<reference evidence="2" key="1">
    <citation type="submission" date="2020-10" db="EMBL/GenBank/DDBJ databases">
        <authorList>
            <person name="Gilroy R."/>
        </authorList>
    </citation>
    <scope>NUCLEOTIDE SEQUENCE</scope>
    <source>
        <strain evidence="2">14700</strain>
    </source>
</reference>
<evidence type="ECO:0000313" key="3">
    <source>
        <dbReference type="Proteomes" id="UP000810292"/>
    </source>
</evidence>
<dbReference type="InterPro" id="IPR032830">
    <property type="entry name" value="XPB/Ssl2_N"/>
</dbReference>
<comment type="caution">
    <text evidence="2">The sequence shown here is derived from an EMBL/GenBank/DDBJ whole genome shotgun (WGS) entry which is preliminary data.</text>
</comment>
<keyword evidence="2" id="KW-0547">Nucleotide-binding</keyword>
<dbReference type="GO" id="GO:0004386">
    <property type="term" value="F:helicase activity"/>
    <property type="evidence" value="ECO:0007669"/>
    <property type="project" value="UniProtKB-KW"/>
</dbReference>
<accession>A0A9D9ND21</accession>
<name>A0A9D9ND21_9SPIO</name>
<protein>
    <submittedName>
        <fullName evidence="2">Helicase-associated domain-containing protein</fullName>
    </submittedName>
</protein>